<keyword evidence="10" id="KW-0430">Lectin</keyword>
<evidence type="ECO:0000256" key="18">
    <source>
        <dbReference type="ARBA" id="ARBA00023180"/>
    </source>
</evidence>
<keyword evidence="16 23" id="KW-0472">Membrane</keyword>
<name>A0AAN8ULD6_9MAGN</name>
<keyword evidence="13" id="KW-0611">Plant defense</keyword>
<dbReference type="PANTHER" id="PTHR27007">
    <property type="match status" value="1"/>
</dbReference>
<comment type="similarity">
    <text evidence="3">In the C-terminal section; belongs to the protein kinase superfamily. Ser/Thr protein kinase family.</text>
</comment>
<dbReference type="PROSITE" id="PS50011">
    <property type="entry name" value="PROTEIN_KINASE_DOM"/>
    <property type="match status" value="1"/>
</dbReference>
<keyword evidence="6" id="KW-0723">Serine/threonine-protein kinase</keyword>
<dbReference type="FunFam" id="2.60.120.200:FF:000103">
    <property type="entry name" value="L-type lectin-domain containing receptor kinase IX.1"/>
    <property type="match status" value="1"/>
</dbReference>
<evidence type="ECO:0000256" key="6">
    <source>
        <dbReference type="ARBA" id="ARBA00022527"/>
    </source>
</evidence>
<dbReference type="InterPro" id="IPR001220">
    <property type="entry name" value="Legume_lectin_dom"/>
</dbReference>
<keyword evidence="18" id="KW-0325">Glycoprotein</keyword>
<evidence type="ECO:0000256" key="1">
    <source>
        <dbReference type="ARBA" id="ARBA00004251"/>
    </source>
</evidence>
<sequence>MGPCFLHLHRHLTSLLIVLTIFDVGVLTGYSLNFSYTSFSSKPENLNTTGDATFTPPSIQLTLNQNDKTMEQSVGQVIYTELLPLWDKASGKFADFTTQFNFTIDSQGNNIYGDGIAFFLASKDYPFANTSGGGSIGLTFSNQSSTASFVAVEFDSFVNSYDPPRPHVGIDINSIISTYNTTWLSSIPQGRSYNASVSYNSTLQNLTVVFTGYSNDSAISQSLSCLIDLSKYLTEKVFIGFSAATGTYFEIHYINSWSFWSNLQVEGPKGENGIALLIGVVVGSCALTGVLCQIWLIMRRRRIRRMREEGTMIGISLDDELGKNTGPKYFLYTDLVRATQNFAEEEKLGEGGFGGVYRGFLKELNSFIAVKRISRGSKQGKKEYVSEVKIISRVRHRNLVQLIGWCHENGDLLLAYEYMPNGSLDSHLFPEASLLAWTLRHKIALGLASALQYLHEEWEQCVLHRDIKSSNVMLDSSFNAKLGDFGLAKLVDHGKASETTLVGGTMGYMAFEYMVSGKASKESDVYSFGIVALEIACGRRAIICLDGETHVRLADWVWRFYASGKLLEAADPKLGGDFVEKEMECLMTVGLWCAHPHPHSRPSIGQALRALNSEAQIPILPQNMPAPTYFSPSIEMTSLWSLSIKDGTESSGYDYYDGSSMLSSSSATTTTASLLNTS</sequence>
<comment type="subcellular location">
    <subcellularLocation>
        <location evidence="1">Cell membrane</location>
        <topology evidence="1">Single-pass type I membrane protein</topology>
    </subcellularLocation>
</comment>
<dbReference type="FunFam" id="1.10.510.10:FF:000240">
    <property type="entry name" value="Lectin-domain containing receptor kinase A4.3"/>
    <property type="match status" value="1"/>
</dbReference>
<dbReference type="InterPro" id="IPR050528">
    <property type="entry name" value="L-type_Lectin-RKs"/>
</dbReference>
<evidence type="ECO:0000256" key="4">
    <source>
        <dbReference type="ARBA" id="ARBA00012513"/>
    </source>
</evidence>
<dbReference type="InterPro" id="IPR019825">
    <property type="entry name" value="Lectin_legB_Mn/Ca_BS"/>
</dbReference>
<evidence type="ECO:0000256" key="5">
    <source>
        <dbReference type="ARBA" id="ARBA00022475"/>
    </source>
</evidence>
<dbReference type="GO" id="GO:0004674">
    <property type="term" value="F:protein serine/threonine kinase activity"/>
    <property type="evidence" value="ECO:0007669"/>
    <property type="project" value="UniProtKB-KW"/>
</dbReference>
<dbReference type="Pfam" id="PF00139">
    <property type="entry name" value="Lectin_legB"/>
    <property type="match status" value="1"/>
</dbReference>
<evidence type="ECO:0000256" key="20">
    <source>
        <dbReference type="ARBA" id="ARBA00058818"/>
    </source>
</evidence>
<feature type="transmembrane region" description="Helical" evidence="23">
    <location>
        <begin position="274"/>
        <end position="297"/>
    </location>
</feature>
<dbReference type="PROSITE" id="PS00307">
    <property type="entry name" value="LECTIN_LEGUME_BETA"/>
    <property type="match status" value="1"/>
</dbReference>
<reference evidence="25 26" key="1">
    <citation type="submission" date="2023-12" db="EMBL/GenBank/DDBJ databases">
        <title>A high-quality genome assembly for Dillenia turbinata (Dilleniales).</title>
        <authorList>
            <person name="Chanderbali A."/>
        </authorList>
    </citation>
    <scope>NUCLEOTIDE SEQUENCE [LARGE SCALE GENOMIC DNA]</scope>
    <source>
        <strain evidence="25">LSX21</strain>
        <tissue evidence="25">Leaf</tissue>
    </source>
</reference>
<dbReference type="AlphaFoldDB" id="A0AAN8ULD6"/>
<protein>
    <recommendedName>
        <fullName evidence="4">non-specific serine/threonine protein kinase</fullName>
        <ecNumber evidence="4">2.7.11.1</ecNumber>
    </recommendedName>
</protein>
<evidence type="ECO:0000256" key="9">
    <source>
        <dbReference type="ARBA" id="ARBA00022729"/>
    </source>
</evidence>
<dbReference type="InterPro" id="IPR011009">
    <property type="entry name" value="Kinase-like_dom_sf"/>
</dbReference>
<dbReference type="CDD" id="cd14066">
    <property type="entry name" value="STKc_IRAK"/>
    <property type="match status" value="1"/>
</dbReference>
<evidence type="ECO:0000256" key="15">
    <source>
        <dbReference type="ARBA" id="ARBA00022989"/>
    </source>
</evidence>
<evidence type="ECO:0000256" key="11">
    <source>
        <dbReference type="ARBA" id="ARBA00022741"/>
    </source>
</evidence>
<evidence type="ECO:0000256" key="13">
    <source>
        <dbReference type="ARBA" id="ARBA00022821"/>
    </source>
</evidence>
<keyword evidence="11 22" id="KW-0547">Nucleotide-binding</keyword>
<evidence type="ECO:0000256" key="22">
    <source>
        <dbReference type="PROSITE-ProRule" id="PRU10141"/>
    </source>
</evidence>
<feature type="domain" description="Protein kinase" evidence="24">
    <location>
        <begin position="342"/>
        <end position="620"/>
    </location>
</feature>
<dbReference type="EMBL" id="JBAMMX010000024">
    <property type="protein sequence ID" value="KAK6916224.1"/>
    <property type="molecule type" value="Genomic_DNA"/>
</dbReference>
<dbReference type="EC" id="2.7.11.1" evidence="4"/>
<dbReference type="Gene3D" id="3.30.200.20">
    <property type="entry name" value="Phosphorylase Kinase, domain 1"/>
    <property type="match status" value="1"/>
</dbReference>
<dbReference type="GO" id="GO:0030246">
    <property type="term" value="F:carbohydrate binding"/>
    <property type="evidence" value="ECO:0007669"/>
    <property type="project" value="UniProtKB-KW"/>
</dbReference>
<dbReference type="SMART" id="SM00220">
    <property type="entry name" value="S_TKc"/>
    <property type="match status" value="1"/>
</dbReference>
<evidence type="ECO:0000256" key="19">
    <source>
        <dbReference type="ARBA" id="ARBA00058054"/>
    </source>
</evidence>
<comment type="subunit">
    <text evidence="21">Interacts with ABCG40.</text>
</comment>
<comment type="function">
    <text evidence="19">Involved in resistance response to the pathogenic oomycetes Phytophthora infestans and Phytophthora capsici.</text>
</comment>
<evidence type="ECO:0000259" key="24">
    <source>
        <dbReference type="PROSITE" id="PS50011"/>
    </source>
</evidence>
<dbReference type="PROSITE" id="PS00108">
    <property type="entry name" value="PROTEIN_KINASE_ST"/>
    <property type="match status" value="1"/>
</dbReference>
<dbReference type="InterPro" id="IPR000719">
    <property type="entry name" value="Prot_kinase_dom"/>
</dbReference>
<dbReference type="GO" id="GO:0009626">
    <property type="term" value="P:plant-type hypersensitive response"/>
    <property type="evidence" value="ECO:0007669"/>
    <property type="project" value="UniProtKB-ARBA"/>
</dbReference>
<feature type="transmembrane region" description="Helical" evidence="23">
    <location>
        <begin position="237"/>
        <end position="254"/>
    </location>
</feature>
<evidence type="ECO:0000256" key="16">
    <source>
        <dbReference type="ARBA" id="ARBA00023136"/>
    </source>
</evidence>
<dbReference type="CDD" id="cd06899">
    <property type="entry name" value="lectin_legume_LecRK_Arcelin_ConA"/>
    <property type="match status" value="1"/>
</dbReference>
<evidence type="ECO:0000256" key="3">
    <source>
        <dbReference type="ARBA" id="ARBA00010217"/>
    </source>
</evidence>
<feature type="binding site" evidence="22">
    <location>
        <position position="371"/>
    </location>
    <ligand>
        <name>ATP</name>
        <dbReference type="ChEBI" id="CHEBI:30616"/>
    </ligand>
</feature>
<evidence type="ECO:0000256" key="2">
    <source>
        <dbReference type="ARBA" id="ARBA00008536"/>
    </source>
</evidence>
<keyword evidence="8 23" id="KW-0812">Transmembrane</keyword>
<comment type="similarity">
    <text evidence="2">In the N-terminal section; belongs to the leguminous lectin family.</text>
</comment>
<dbReference type="PROSITE" id="PS00107">
    <property type="entry name" value="PROTEIN_KINASE_ATP"/>
    <property type="match status" value="1"/>
</dbReference>
<evidence type="ECO:0000256" key="8">
    <source>
        <dbReference type="ARBA" id="ARBA00022692"/>
    </source>
</evidence>
<dbReference type="InterPro" id="IPR017441">
    <property type="entry name" value="Protein_kinase_ATP_BS"/>
</dbReference>
<evidence type="ECO:0000313" key="26">
    <source>
        <dbReference type="Proteomes" id="UP001370490"/>
    </source>
</evidence>
<keyword evidence="26" id="KW-1185">Reference proteome</keyword>
<keyword evidence="5" id="KW-1003">Cell membrane</keyword>
<comment type="caution">
    <text evidence="25">The sequence shown here is derived from an EMBL/GenBank/DDBJ whole genome shotgun (WGS) entry which is preliminary data.</text>
</comment>
<evidence type="ECO:0000313" key="25">
    <source>
        <dbReference type="EMBL" id="KAK6916224.1"/>
    </source>
</evidence>
<dbReference type="InterPro" id="IPR008271">
    <property type="entry name" value="Ser/Thr_kinase_AS"/>
</dbReference>
<gene>
    <name evidence="25" type="ORF">RJ641_019085</name>
</gene>
<accession>A0AAN8ULD6</accession>
<dbReference type="GO" id="GO:0005524">
    <property type="term" value="F:ATP binding"/>
    <property type="evidence" value="ECO:0007669"/>
    <property type="project" value="UniProtKB-UniRule"/>
</dbReference>
<proteinExistence type="inferred from homology"/>
<dbReference type="Gene3D" id="1.10.510.10">
    <property type="entry name" value="Transferase(Phosphotransferase) domain 1"/>
    <property type="match status" value="1"/>
</dbReference>
<dbReference type="SUPFAM" id="SSF49899">
    <property type="entry name" value="Concanavalin A-like lectins/glucanases"/>
    <property type="match status" value="1"/>
</dbReference>
<evidence type="ECO:0000256" key="7">
    <source>
        <dbReference type="ARBA" id="ARBA00022679"/>
    </source>
</evidence>
<keyword evidence="17" id="KW-0675">Receptor</keyword>
<evidence type="ECO:0000256" key="12">
    <source>
        <dbReference type="ARBA" id="ARBA00022777"/>
    </source>
</evidence>
<dbReference type="Gene3D" id="2.60.120.200">
    <property type="match status" value="1"/>
</dbReference>
<keyword evidence="14 22" id="KW-0067">ATP-binding</keyword>
<keyword evidence="12 25" id="KW-0418">Kinase</keyword>
<keyword evidence="9" id="KW-0732">Signal</keyword>
<evidence type="ECO:0000256" key="14">
    <source>
        <dbReference type="ARBA" id="ARBA00022840"/>
    </source>
</evidence>
<evidence type="ECO:0000256" key="10">
    <source>
        <dbReference type="ARBA" id="ARBA00022734"/>
    </source>
</evidence>
<dbReference type="SUPFAM" id="SSF56112">
    <property type="entry name" value="Protein kinase-like (PK-like)"/>
    <property type="match status" value="1"/>
</dbReference>
<evidence type="ECO:0000256" key="21">
    <source>
        <dbReference type="ARBA" id="ARBA00063357"/>
    </source>
</evidence>
<dbReference type="Pfam" id="PF00069">
    <property type="entry name" value="Pkinase"/>
    <property type="match status" value="1"/>
</dbReference>
<comment type="function">
    <text evidence="20">Promotes hydrogen peroxide H(2)O(2) production and cell death.</text>
</comment>
<feature type="transmembrane region" description="Helical" evidence="23">
    <location>
        <begin position="12"/>
        <end position="32"/>
    </location>
</feature>
<evidence type="ECO:0000256" key="23">
    <source>
        <dbReference type="SAM" id="Phobius"/>
    </source>
</evidence>
<organism evidence="25 26">
    <name type="scientific">Dillenia turbinata</name>
    <dbReference type="NCBI Taxonomy" id="194707"/>
    <lineage>
        <taxon>Eukaryota</taxon>
        <taxon>Viridiplantae</taxon>
        <taxon>Streptophyta</taxon>
        <taxon>Embryophyta</taxon>
        <taxon>Tracheophyta</taxon>
        <taxon>Spermatophyta</taxon>
        <taxon>Magnoliopsida</taxon>
        <taxon>eudicotyledons</taxon>
        <taxon>Gunneridae</taxon>
        <taxon>Pentapetalae</taxon>
        <taxon>Dilleniales</taxon>
        <taxon>Dilleniaceae</taxon>
        <taxon>Dillenia</taxon>
    </lineage>
</organism>
<dbReference type="Proteomes" id="UP001370490">
    <property type="component" value="Unassembled WGS sequence"/>
</dbReference>
<dbReference type="GO" id="GO:0005886">
    <property type="term" value="C:plasma membrane"/>
    <property type="evidence" value="ECO:0007669"/>
    <property type="project" value="UniProtKB-SubCell"/>
</dbReference>
<keyword evidence="7" id="KW-0808">Transferase</keyword>
<dbReference type="GO" id="GO:0002229">
    <property type="term" value="P:defense response to oomycetes"/>
    <property type="evidence" value="ECO:0007669"/>
    <property type="project" value="UniProtKB-ARBA"/>
</dbReference>
<evidence type="ECO:0000256" key="17">
    <source>
        <dbReference type="ARBA" id="ARBA00023170"/>
    </source>
</evidence>
<dbReference type="InterPro" id="IPR013320">
    <property type="entry name" value="ConA-like_dom_sf"/>
</dbReference>
<dbReference type="FunFam" id="3.30.200.20:FF:000168">
    <property type="entry name" value="L-type lectin-domain containing receptor kinase IX.1"/>
    <property type="match status" value="1"/>
</dbReference>
<keyword evidence="15 23" id="KW-1133">Transmembrane helix</keyword>